<dbReference type="PRINTS" id="PR00368">
    <property type="entry name" value="FADPNR"/>
</dbReference>
<dbReference type="InterPro" id="IPR011006">
    <property type="entry name" value="CheY-like_superfamily"/>
</dbReference>
<reference evidence="7 8" key="1">
    <citation type="submission" date="2019-06" db="EMBL/GenBank/DDBJ databases">
        <title>Sequencing the genomes of 1000 actinobacteria strains.</title>
        <authorList>
            <person name="Klenk H.-P."/>
        </authorList>
    </citation>
    <scope>NUCLEOTIDE SEQUENCE [LARGE SCALE GENOMIC DNA]</scope>
    <source>
        <strain evidence="7 8">DSM 21776</strain>
    </source>
</reference>
<dbReference type="InterPro" id="IPR001789">
    <property type="entry name" value="Sig_transdc_resp-reg_receiver"/>
</dbReference>
<comment type="caution">
    <text evidence="7">The sequence shown here is derived from an EMBL/GenBank/DDBJ whole genome shotgun (WGS) entry which is preliminary data.</text>
</comment>
<name>A0A543PVH8_9MICO</name>
<keyword evidence="4" id="KW-0597">Phosphoprotein</keyword>
<proteinExistence type="predicted"/>
<dbReference type="AlphaFoldDB" id="A0A543PVH8"/>
<evidence type="ECO:0000256" key="5">
    <source>
        <dbReference type="SAM" id="MobiDB-lite"/>
    </source>
</evidence>
<dbReference type="PANTHER" id="PTHR48105">
    <property type="entry name" value="THIOREDOXIN REDUCTASE 1-RELATED-RELATED"/>
    <property type="match status" value="1"/>
</dbReference>
<keyword evidence="1" id="KW-0285">Flavoprotein</keyword>
<protein>
    <submittedName>
        <fullName evidence="7">Thioredoxin reductase (NADPH)</fullName>
    </submittedName>
</protein>
<dbReference type="InterPro" id="IPR050097">
    <property type="entry name" value="Ferredoxin-NADP_redctase_2"/>
</dbReference>
<evidence type="ECO:0000313" key="8">
    <source>
        <dbReference type="Proteomes" id="UP000320085"/>
    </source>
</evidence>
<dbReference type="SUPFAM" id="SSF52172">
    <property type="entry name" value="CheY-like"/>
    <property type="match status" value="1"/>
</dbReference>
<dbReference type="InterPro" id="IPR036188">
    <property type="entry name" value="FAD/NAD-bd_sf"/>
</dbReference>
<evidence type="ECO:0000313" key="7">
    <source>
        <dbReference type="EMBL" id="TQN48083.1"/>
    </source>
</evidence>
<dbReference type="Gene3D" id="3.40.30.10">
    <property type="entry name" value="Glutaredoxin"/>
    <property type="match status" value="1"/>
</dbReference>
<gene>
    <name evidence="7" type="ORF">FHX52_1206</name>
</gene>
<evidence type="ECO:0000256" key="3">
    <source>
        <dbReference type="ARBA" id="ARBA00048132"/>
    </source>
</evidence>
<dbReference type="OrthoDB" id="109585at2"/>
<evidence type="ECO:0000256" key="1">
    <source>
        <dbReference type="ARBA" id="ARBA00022630"/>
    </source>
</evidence>
<feature type="modified residue" description="4-aspartylphosphate" evidence="4">
    <location>
        <position position="62"/>
    </location>
</feature>
<dbReference type="InterPro" id="IPR023753">
    <property type="entry name" value="FAD/NAD-binding_dom"/>
</dbReference>
<feature type="domain" description="Response regulatory" evidence="6">
    <location>
        <begin position="5"/>
        <end position="128"/>
    </location>
</feature>
<dbReference type="GO" id="GO:0004791">
    <property type="term" value="F:thioredoxin-disulfide reductase (NADPH) activity"/>
    <property type="evidence" value="ECO:0007669"/>
    <property type="project" value="UniProtKB-EC"/>
</dbReference>
<evidence type="ECO:0000256" key="2">
    <source>
        <dbReference type="ARBA" id="ARBA00023002"/>
    </source>
</evidence>
<dbReference type="Pfam" id="PF07992">
    <property type="entry name" value="Pyr_redox_2"/>
    <property type="match status" value="1"/>
</dbReference>
<evidence type="ECO:0000259" key="6">
    <source>
        <dbReference type="PROSITE" id="PS50110"/>
    </source>
</evidence>
<dbReference type="EMBL" id="VFQF01000001">
    <property type="protein sequence ID" value="TQN48083.1"/>
    <property type="molecule type" value="Genomic_DNA"/>
</dbReference>
<dbReference type="RefSeq" id="WP_141820794.1">
    <property type="nucleotide sequence ID" value="NZ_BAAAQC010000018.1"/>
</dbReference>
<organism evidence="7 8">
    <name type="scientific">Humibacillus xanthopallidus</name>
    <dbReference type="NCBI Taxonomy" id="412689"/>
    <lineage>
        <taxon>Bacteria</taxon>
        <taxon>Bacillati</taxon>
        <taxon>Actinomycetota</taxon>
        <taxon>Actinomycetes</taxon>
        <taxon>Micrococcales</taxon>
        <taxon>Intrasporangiaceae</taxon>
        <taxon>Humibacillus</taxon>
    </lineage>
</organism>
<dbReference type="SUPFAM" id="SSF51905">
    <property type="entry name" value="FAD/NAD(P)-binding domain"/>
    <property type="match status" value="1"/>
</dbReference>
<dbReference type="SMART" id="SM00448">
    <property type="entry name" value="REC"/>
    <property type="match status" value="1"/>
</dbReference>
<comment type="catalytic activity">
    <reaction evidence="3">
        <text>[thioredoxin]-dithiol + NADP(+) = [thioredoxin]-disulfide + NADPH + H(+)</text>
        <dbReference type="Rhea" id="RHEA:20345"/>
        <dbReference type="Rhea" id="RHEA-COMP:10698"/>
        <dbReference type="Rhea" id="RHEA-COMP:10700"/>
        <dbReference type="ChEBI" id="CHEBI:15378"/>
        <dbReference type="ChEBI" id="CHEBI:29950"/>
        <dbReference type="ChEBI" id="CHEBI:50058"/>
        <dbReference type="ChEBI" id="CHEBI:57783"/>
        <dbReference type="ChEBI" id="CHEBI:58349"/>
        <dbReference type="EC" id="1.8.1.9"/>
    </reaction>
</comment>
<dbReference type="Pfam" id="PF00072">
    <property type="entry name" value="Response_reg"/>
    <property type="match status" value="1"/>
</dbReference>
<dbReference type="Proteomes" id="UP000320085">
    <property type="component" value="Unassembled WGS sequence"/>
</dbReference>
<dbReference type="Gene3D" id="3.40.50.2300">
    <property type="match status" value="1"/>
</dbReference>
<dbReference type="Gene3D" id="3.50.50.60">
    <property type="entry name" value="FAD/NAD(P)-binding domain"/>
    <property type="match status" value="3"/>
</dbReference>
<keyword evidence="2" id="KW-0560">Oxidoreductase</keyword>
<feature type="region of interest" description="Disordered" evidence="5">
    <location>
        <begin position="498"/>
        <end position="529"/>
    </location>
</feature>
<dbReference type="GO" id="GO:0000160">
    <property type="term" value="P:phosphorelay signal transduction system"/>
    <property type="evidence" value="ECO:0007669"/>
    <property type="project" value="InterPro"/>
</dbReference>
<dbReference type="PROSITE" id="PS50110">
    <property type="entry name" value="RESPONSE_REGULATORY"/>
    <property type="match status" value="1"/>
</dbReference>
<accession>A0A543PVH8</accession>
<dbReference type="PRINTS" id="PR00469">
    <property type="entry name" value="PNDRDTASEII"/>
</dbReference>
<sequence length="575" mass="61313">MSRATIVTVDDDPMVSAAIARDFRSRYGADYRVVRASSGAEALEAMRRLLLRDEPIALVCADQRMPGMSGIELLAHVREQVPDAKLLLLTAYADTDVAITAINEIGLDHYLLKPWDPPDERLYPVVDDLLGDWRRAHPEHTSDVRIVGHRWSERSHDLKTFLARNHVPYRWFDVERDEEGSRLVDLADAATADLPLVLVPDGEVLRAPTILELAAALGLRTTAERELYDVCIVGGGPAGLAAAVYAASEGLSTVVVEQSAPGGQAGQSASIENYLGFPRGLSGADLAGRALAQARRFGAELVLARDVVALEARGPVRAVRFDGGDIEARAVIIATGVSYRTLEAEGLPELIGRGVYYGANASEAAQCQGDEVYVVGAANSAGQAALNLARFAKRVHLVVRGATIEETMSEYLVERILASETIEVHLRAEVVAAAGDGHLERLTLADRDTGERVEVEAGWLFIFIGASPRTDWLGDEIRRDDKGFVVTGNDLKAMDTAPVAASTSPATSASTSSPPSASGSAPGGAAPRAPFALETSLPGVFAAGDVRLDSMKRVASAVGEGAMSVYFVHRYLATI</sequence>
<evidence type="ECO:0000256" key="4">
    <source>
        <dbReference type="PROSITE-ProRule" id="PRU00169"/>
    </source>
</evidence>